<dbReference type="PANTHER" id="PTHR31169:SF23">
    <property type="entry name" value="OS03G0572250 PROTEIN"/>
    <property type="match status" value="1"/>
</dbReference>
<evidence type="ECO:0000256" key="8">
    <source>
        <dbReference type="ARBA" id="ARBA00023163"/>
    </source>
</evidence>
<comment type="subcellular location">
    <subcellularLocation>
        <location evidence="2">Cytoplasm</location>
    </subcellularLocation>
    <subcellularLocation>
        <location evidence="1">Nucleus</location>
    </subcellularLocation>
</comment>
<name>A0AAU9RRD5_THLAR</name>
<keyword evidence="4" id="KW-1017">Isopeptide bond</keyword>
<keyword evidence="9" id="KW-0539">Nucleus</keyword>
<evidence type="ECO:0000256" key="2">
    <source>
        <dbReference type="ARBA" id="ARBA00004496"/>
    </source>
</evidence>
<evidence type="ECO:0000256" key="3">
    <source>
        <dbReference type="ARBA" id="ARBA00022490"/>
    </source>
</evidence>
<evidence type="ECO:0000256" key="9">
    <source>
        <dbReference type="ARBA" id="ARBA00023242"/>
    </source>
</evidence>
<keyword evidence="7" id="KW-0805">Transcription regulation</keyword>
<evidence type="ECO:0000313" key="12">
    <source>
        <dbReference type="Proteomes" id="UP000836841"/>
    </source>
</evidence>
<keyword evidence="12" id="KW-1185">Reference proteome</keyword>
<evidence type="ECO:0000256" key="1">
    <source>
        <dbReference type="ARBA" id="ARBA00004123"/>
    </source>
</evidence>
<evidence type="ECO:0000256" key="6">
    <source>
        <dbReference type="ARBA" id="ARBA00022843"/>
    </source>
</evidence>
<dbReference type="InterPro" id="IPR040221">
    <property type="entry name" value="CDCA7/CDA7L"/>
</dbReference>
<proteinExistence type="predicted"/>
<dbReference type="GO" id="GO:0006355">
    <property type="term" value="P:regulation of DNA-templated transcription"/>
    <property type="evidence" value="ECO:0007669"/>
    <property type="project" value="InterPro"/>
</dbReference>
<dbReference type="GO" id="GO:0005634">
    <property type="term" value="C:nucleus"/>
    <property type="evidence" value="ECO:0007669"/>
    <property type="project" value="UniProtKB-SubCell"/>
</dbReference>
<dbReference type="GO" id="GO:0005737">
    <property type="term" value="C:cytoplasm"/>
    <property type="evidence" value="ECO:0007669"/>
    <property type="project" value="UniProtKB-SubCell"/>
</dbReference>
<keyword evidence="8" id="KW-0804">Transcription</keyword>
<keyword evidence="5" id="KW-0597">Phosphoprotein</keyword>
<gene>
    <name evidence="11" type="ORF">TAV2_LOCUS8428</name>
</gene>
<dbReference type="PANTHER" id="PTHR31169">
    <property type="entry name" value="OS05G0300700 PROTEIN"/>
    <property type="match status" value="1"/>
</dbReference>
<accession>A0AAU9RRD5</accession>
<dbReference type="Pfam" id="PF10497">
    <property type="entry name" value="zf-4CXXC_R1"/>
    <property type="match status" value="1"/>
</dbReference>
<keyword evidence="3" id="KW-0963">Cytoplasm</keyword>
<reference evidence="11 12" key="1">
    <citation type="submission" date="2022-03" db="EMBL/GenBank/DDBJ databases">
        <authorList>
            <person name="Nunn A."/>
            <person name="Chopra R."/>
            <person name="Nunn A."/>
            <person name="Contreras Garrido A."/>
        </authorList>
    </citation>
    <scope>NUCLEOTIDE SEQUENCE [LARGE SCALE GENOMIC DNA]</scope>
</reference>
<protein>
    <recommendedName>
        <fullName evidence="10">Zinc-finger domain-containing protein</fullName>
    </recommendedName>
</protein>
<evidence type="ECO:0000256" key="7">
    <source>
        <dbReference type="ARBA" id="ARBA00023015"/>
    </source>
</evidence>
<keyword evidence="6" id="KW-0832">Ubl conjugation</keyword>
<dbReference type="EMBL" id="CAJVSB020000350">
    <property type="protein sequence ID" value="CAH2049776.1"/>
    <property type="molecule type" value="Genomic_DNA"/>
</dbReference>
<comment type="caution">
    <text evidence="11">The sequence shown here is derived from an EMBL/GenBank/DDBJ whole genome shotgun (WGS) entry which is preliminary data.</text>
</comment>
<sequence>MKALEITHLFSYESLALHICVDLQALCEQYGENVLEANQNPNWICPVCRGICNCSLCRQAKGWAPTGPLYKKISQLGFKSVAHYLIQTRRSQNGSEEVYDSNIPLSAKRSLASLDTEPKLERKESLSQIITVVSILNVKRRRKLQKTLLLLEAHRSQKGSCIILLNQTQILLPGDKAEASNGNGILEQNGMLASLGSKDTESIAGSFKYNSSKAYPKKTELPNKSQRDLSEGLGKVLNLDDLVSWTRPKWAGPIRPCSAHFVLLIVHKPSSDRQADNLLFTAYFARHFLF</sequence>
<evidence type="ECO:0000313" key="11">
    <source>
        <dbReference type="EMBL" id="CAH2049776.1"/>
    </source>
</evidence>
<dbReference type="AlphaFoldDB" id="A0AAU9RRD5"/>
<evidence type="ECO:0000256" key="5">
    <source>
        <dbReference type="ARBA" id="ARBA00022553"/>
    </source>
</evidence>
<feature type="domain" description="Zinc-finger" evidence="10">
    <location>
        <begin position="18"/>
        <end position="85"/>
    </location>
</feature>
<dbReference type="Proteomes" id="UP000836841">
    <property type="component" value="Unassembled WGS sequence"/>
</dbReference>
<evidence type="ECO:0000256" key="4">
    <source>
        <dbReference type="ARBA" id="ARBA00022499"/>
    </source>
</evidence>
<organism evidence="11 12">
    <name type="scientific">Thlaspi arvense</name>
    <name type="common">Field penny-cress</name>
    <dbReference type="NCBI Taxonomy" id="13288"/>
    <lineage>
        <taxon>Eukaryota</taxon>
        <taxon>Viridiplantae</taxon>
        <taxon>Streptophyta</taxon>
        <taxon>Embryophyta</taxon>
        <taxon>Tracheophyta</taxon>
        <taxon>Spermatophyta</taxon>
        <taxon>Magnoliopsida</taxon>
        <taxon>eudicotyledons</taxon>
        <taxon>Gunneridae</taxon>
        <taxon>Pentapetalae</taxon>
        <taxon>rosids</taxon>
        <taxon>malvids</taxon>
        <taxon>Brassicales</taxon>
        <taxon>Brassicaceae</taxon>
        <taxon>Thlaspideae</taxon>
        <taxon>Thlaspi</taxon>
    </lineage>
</organism>
<dbReference type="InterPro" id="IPR018866">
    <property type="entry name" value="Znf-4CXXC_R1"/>
</dbReference>
<evidence type="ECO:0000259" key="10">
    <source>
        <dbReference type="Pfam" id="PF10497"/>
    </source>
</evidence>